<evidence type="ECO:0000313" key="1">
    <source>
        <dbReference type="EMBL" id="KAK5965959.1"/>
    </source>
</evidence>
<comment type="caution">
    <text evidence="1">The sequence shown here is derived from an EMBL/GenBank/DDBJ whole genome shotgun (WGS) entry which is preliminary data.</text>
</comment>
<dbReference type="SUPFAM" id="SSF48452">
    <property type="entry name" value="TPR-like"/>
    <property type="match status" value="1"/>
</dbReference>
<proteinExistence type="predicted"/>
<dbReference type="Pfam" id="PF14559">
    <property type="entry name" value="TPR_19"/>
    <property type="match status" value="1"/>
</dbReference>
<protein>
    <submittedName>
        <fullName evidence="1">Uncharacterized protein</fullName>
    </submittedName>
</protein>
<keyword evidence="2" id="KW-1185">Reference proteome</keyword>
<sequence>MVSIFKTTGDEAPPSINRALSIFLQAYAIEPKYIPNLLYLGHCHISLGDKETAKKYLKEATDMEAHGCDLGIQKECAELLKQC</sequence>
<dbReference type="Gene3D" id="1.25.40.10">
    <property type="entry name" value="Tetratricopeptide repeat domain"/>
    <property type="match status" value="1"/>
</dbReference>
<evidence type="ECO:0000313" key="2">
    <source>
        <dbReference type="Proteomes" id="UP001331761"/>
    </source>
</evidence>
<gene>
    <name evidence="1" type="ORF">GCK32_011376</name>
</gene>
<accession>A0AAN8IV72</accession>
<organism evidence="1 2">
    <name type="scientific">Trichostrongylus colubriformis</name>
    <name type="common">Black scour worm</name>
    <dbReference type="NCBI Taxonomy" id="6319"/>
    <lineage>
        <taxon>Eukaryota</taxon>
        <taxon>Metazoa</taxon>
        <taxon>Ecdysozoa</taxon>
        <taxon>Nematoda</taxon>
        <taxon>Chromadorea</taxon>
        <taxon>Rhabditida</taxon>
        <taxon>Rhabditina</taxon>
        <taxon>Rhabditomorpha</taxon>
        <taxon>Strongyloidea</taxon>
        <taxon>Trichostrongylidae</taxon>
        <taxon>Trichostrongylus</taxon>
    </lineage>
</organism>
<dbReference type="Proteomes" id="UP001331761">
    <property type="component" value="Unassembled WGS sequence"/>
</dbReference>
<name>A0AAN8IV72_TRICO</name>
<dbReference type="EMBL" id="WIXE01024050">
    <property type="protein sequence ID" value="KAK5965959.1"/>
    <property type="molecule type" value="Genomic_DNA"/>
</dbReference>
<dbReference type="AlphaFoldDB" id="A0AAN8IV72"/>
<reference evidence="1 2" key="1">
    <citation type="submission" date="2019-10" db="EMBL/GenBank/DDBJ databases">
        <title>Assembly and Annotation for the nematode Trichostrongylus colubriformis.</title>
        <authorList>
            <person name="Martin J."/>
        </authorList>
    </citation>
    <scope>NUCLEOTIDE SEQUENCE [LARGE SCALE GENOMIC DNA]</scope>
    <source>
        <strain evidence="1">G859</strain>
        <tissue evidence="1">Whole worm</tissue>
    </source>
</reference>
<dbReference type="InterPro" id="IPR011990">
    <property type="entry name" value="TPR-like_helical_dom_sf"/>
</dbReference>